<evidence type="ECO:0000256" key="2">
    <source>
        <dbReference type="SAM" id="MobiDB-lite"/>
    </source>
</evidence>
<dbReference type="EMBL" id="JI173709">
    <property type="protein sequence ID" value="ADY46388.1"/>
    <property type="molecule type" value="mRNA"/>
</dbReference>
<sequence length="387" mass="44704">MDEERREMRSWSIEPRDRRVHAVSPMHLHEGRLLSSLLHEAHNISTSNNKINSQANGNDKEQLDDAQLQQMIDKYQSQVLQQQQRITNHGNHEIIRSFASPSSSATPQMPPMSHSQPCLITVADQKNELMGESAPPSYPHASSSKETAEPRENASLKAKLLTSQKLLTALQDENASLKQQCEFLKKKTTRLQQLESAYETIEREYENLTAQKERQDNLEKAIRAKLEKQIARYAAENEMLHERVDELTQRLQIEPQADQLNKLNLILNEMIPQNKELLACKERQKMDIEALEVTLKDQRNHIQILEKALSNAQEKVWRKEKEVEELTAGAERAAALQRAVEKSVLDKQKREEEWSRERSQLEMENAQLKMQLAKESVTVGVRVSRWE</sequence>
<dbReference type="GO" id="GO:0031410">
    <property type="term" value="C:cytoplasmic vesicle"/>
    <property type="evidence" value="ECO:0007669"/>
    <property type="project" value="TreeGrafter"/>
</dbReference>
<protein>
    <submittedName>
        <fullName evidence="3">Angiomotin</fullName>
    </submittedName>
</protein>
<evidence type="ECO:0000256" key="1">
    <source>
        <dbReference type="SAM" id="Coils"/>
    </source>
</evidence>
<feature type="coiled-coil region" evidence="1">
    <location>
        <begin position="281"/>
        <end position="376"/>
    </location>
</feature>
<evidence type="ECO:0000313" key="3">
    <source>
        <dbReference type="EMBL" id="ADY46388.1"/>
    </source>
</evidence>
<accession>F1L8D4</accession>
<feature type="compositionally biased region" description="Low complexity" evidence="2">
    <location>
        <begin position="133"/>
        <end position="144"/>
    </location>
</feature>
<dbReference type="PANTHER" id="PTHR14826:SF14">
    <property type="entry name" value="ANGIOMOTIN_C DOMAIN-CONTAINING PROTEIN"/>
    <property type="match status" value="1"/>
</dbReference>
<dbReference type="GO" id="GO:0005886">
    <property type="term" value="C:plasma membrane"/>
    <property type="evidence" value="ECO:0007669"/>
    <property type="project" value="TreeGrafter"/>
</dbReference>
<reference evidence="3" key="1">
    <citation type="journal article" date="2011" name="Genome Res.">
        <title>Deep small RNA sequencing from the nematode Ascaris reveals conservation, functional diversification, and novel developmental profiles.</title>
        <authorList>
            <person name="Wang J."/>
            <person name="Czech B."/>
            <person name="Crunk A."/>
            <person name="Wallace A."/>
            <person name="Mitreva M."/>
            <person name="Hannon G.J."/>
            <person name="Davis R.E."/>
        </authorList>
    </citation>
    <scope>NUCLEOTIDE SEQUENCE</scope>
</reference>
<proteinExistence type="evidence at transcript level"/>
<dbReference type="PANTHER" id="PTHR14826">
    <property type="entry name" value="ANGIOMOTIN"/>
    <property type="match status" value="1"/>
</dbReference>
<organism evidence="3">
    <name type="scientific">Ascaris suum</name>
    <name type="common">Pig roundworm</name>
    <name type="synonym">Ascaris lumbricoides</name>
    <dbReference type="NCBI Taxonomy" id="6253"/>
    <lineage>
        <taxon>Eukaryota</taxon>
        <taxon>Metazoa</taxon>
        <taxon>Ecdysozoa</taxon>
        <taxon>Nematoda</taxon>
        <taxon>Chromadorea</taxon>
        <taxon>Rhabditida</taxon>
        <taxon>Spirurina</taxon>
        <taxon>Ascaridomorpha</taxon>
        <taxon>Ascaridoidea</taxon>
        <taxon>Ascarididae</taxon>
        <taxon>Ascaris</taxon>
    </lineage>
</organism>
<dbReference type="GO" id="GO:0030334">
    <property type="term" value="P:regulation of cell migration"/>
    <property type="evidence" value="ECO:0007669"/>
    <property type="project" value="TreeGrafter"/>
</dbReference>
<dbReference type="GO" id="GO:0005923">
    <property type="term" value="C:bicellular tight junction"/>
    <property type="evidence" value="ECO:0007669"/>
    <property type="project" value="TreeGrafter"/>
</dbReference>
<dbReference type="AlphaFoldDB" id="F1L8D4"/>
<dbReference type="GO" id="GO:0030036">
    <property type="term" value="P:actin cytoskeleton organization"/>
    <property type="evidence" value="ECO:0007669"/>
    <property type="project" value="TreeGrafter"/>
</dbReference>
<name>F1L8D4_ASCSU</name>
<feature type="coiled-coil region" evidence="1">
    <location>
        <begin position="160"/>
        <end position="250"/>
    </location>
</feature>
<dbReference type="InterPro" id="IPR051747">
    <property type="entry name" value="Angiomotin-like"/>
</dbReference>
<feature type="region of interest" description="Disordered" evidence="2">
    <location>
        <begin position="130"/>
        <end position="154"/>
    </location>
</feature>
<keyword evidence="1" id="KW-0175">Coiled coil</keyword>